<evidence type="ECO:0000313" key="2">
    <source>
        <dbReference type="EMBL" id="ODN77428.1"/>
    </source>
</evidence>
<organism evidence="2 3">
    <name type="scientific">Cryptococcus amylolentus CBS 6039</name>
    <dbReference type="NCBI Taxonomy" id="1295533"/>
    <lineage>
        <taxon>Eukaryota</taxon>
        <taxon>Fungi</taxon>
        <taxon>Dikarya</taxon>
        <taxon>Basidiomycota</taxon>
        <taxon>Agaricomycotina</taxon>
        <taxon>Tremellomycetes</taxon>
        <taxon>Tremellales</taxon>
        <taxon>Cryptococcaceae</taxon>
        <taxon>Cryptococcus</taxon>
    </lineage>
</organism>
<dbReference type="Proteomes" id="UP000094065">
    <property type="component" value="Unassembled WGS sequence"/>
</dbReference>
<dbReference type="RefSeq" id="XP_018992664.1">
    <property type="nucleotide sequence ID" value="XM_019138721.1"/>
</dbReference>
<feature type="region of interest" description="Disordered" evidence="1">
    <location>
        <begin position="210"/>
        <end position="255"/>
    </location>
</feature>
<dbReference type="AlphaFoldDB" id="A0A1E3HM66"/>
<evidence type="ECO:0000256" key="1">
    <source>
        <dbReference type="SAM" id="MobiDB-lite"/>
    </source>
</evidence>
<dbReference type="OrthoDB" id="10529404at2759"/>
<comment type="caution">
    <text evidence="2">The sequence shown here is derived from an EMBL/GenBank/DDBJ whole genome shotgun (WGS) entry which is preliminary data.</text>
</comment>
<gene>
    <name evidence="2" type="ORF">L202_04607</name>
</gene>
<keyword evidence="3" id="KW-1185">Reference proteome</keyword>
<feature type="compositionally biased region" description="Polar residues" evidence="1">
    <location>
        <begin position="211"/>
        <end position="222"/>
    </location>
</feature>
<dbReference type="EMBL" id="AWGJ01000007">
    <property type="protein sequence ID" value="ODN77428.1"/>
    <property type="molecule type" value="Genomic_DNA"/>
</dbReference>
<accession>A0A1E3HM66</accession>
<dbReference type="GeneID" id="30155916"/>
<sequence>MDRCVTTRPSQACQMPWHVPSAFLPFGQSVGRIPIPSSSQMQRRQMEIVNRDDSVVAKSREYDLIREAIKGSMLNPVLVAHGEDPSFGTADRHGYDEFVLYAEMTEGRFWVDAVKQRYMVIIPEWWSKLARRIWFTLYQEQLTMLAGRTGTQRPRRVVLGPQDHIQDFDLNFREAGAVGRCLRGPGAPGRLGQRTGTSCCLMRGIWRRRSMSSPARTSQRASRGTGRGRCSQRGQRFRRRVRVGQVRGQGLGDRV</sequence>
<evidence type="ECO:0000313" key="3">
    <source>
        <dbReference type="Proteomes" id="UP000094065"/>
    </source>
</evidence>
<name>A0A1E3HM66_9TREE</name>
<reference evidence="2 3" key="1">
    <citation type="submission" date="2016-06" db="EMBL/GenBank/DDBJ databases">
        <title>Evolution of pathogenesis and genome organization in the Tremellales.</title>
        <authorList>
            <person name="Cuomo C."/>
            <person name="Litvintseva A."/>
            <person name="Heitman J."/>
            <person name="Chen Y."/>
            <person name="Sun S."/>
            <person name="Springer D."/>
            <person name="Dromer F."/>
            <person name="Young S."/>
            <person name="Zeng Q."/>
            <person name="Chapman S."/>
            <person name="Gujja S."/>
            <person name="Saif S."/>
            <person name="Birren B."/>
        </authorList>
    </citation>
    <scope>NUCLEOTIDE SEQUENCE [LARGE SCALE GENOMIC DNA]</scope>
    <source>
        <strain evidence="2 3">CBS 6039</strain>
    </source>
</reference>
<proteinExistence type="predicted"/>
<protein>
    <submittedName>
        <fullName evidence="2">Uncharacterized protein</fullName>
    </submittedName>
</protein>